<organism evidence="2 3">
    <name type="scientific">Sinanodonta woodiana</name>
    <name type="common">Chinese pond mussel</name>
    <name type="synonym">Anodonta woodiana</name>
    <dbReference type="NCBI Taxonomy" id="1069815"/>
    <lineage>
        <taxon>Eukaryota</taxon>
        <taxon>Metazoa</taxon>
        <taxon>Spiralia</taxon>
        <taxon>Lophotrochozoa</taxon>
        <taxon>Mollusca</taxon>
        <taxon>Bivalvia</taxon>
        <taxon>Autobranchia</taxon>
        <taxon>Heteroconchia</taxon>
        <taxon>Palaeoheterodonta</taxon>
        <taxon>Unionida</taxon>
        <taxon>Unionoidea</taxon>
        <taxon>Unionidae</taxon>
        <taxon>Unioninae</taxon>
        <taxon>Sinanodonta</taxon>
    </lineage>
</organism>
<comment type="caution">
    <text evidence="2">The sequence shown here is derived from an EMBL/GenBank/DDBJ whole genome shotgun (WGS) entry which is preliminary data.</text>
</comment>
<name>A0ABD3THM9_SINWO</name>
<dbReference type="EMBL" id="JBJQND010000018">
    <property type="protein sequence ID" value="KAL3835858.1"/>
    <property type="molecule type" value="Genomic_DNA"/>
</dbReference>
<keyword evidence="1" id="KW-0472">Membrane</keyword>
<evidence type="ECO:0000313" key="2">
    <source>
        <dbReference type="EMBL" id="KAL3835858.1"/>
    </source>
</evidence>
<reference evidence="2 3" key="1">
    <citation type="submission" date="2024-11" db="EMBL/GenBank/DDBJ databases">
        <title>Chromosome-level genome assembly of the freshwater bivalve Anodonta woodiana.</title>
        <authorList>
            <person name="Chen X."/>
        </authorList>
    </citation>
    <scope>NUCLEOTIDE SEQUENCE [LARGE SCALE GENOMIC DNA]</scope>
    <source>
        <strain evidence="2">MN2024</strain>
        <tissue evidence="2">Gills</tissue>
    </source>
</reference>
<gene>
    <name evidence="2" type="ORF">ACJMK2_021319</name>
</gene>
<proteinExistence type="predicted"/>
<feature type="transmembrane region" description="Helical" evidence="1">
    <location>
        <begin position="80"/>
        <end position="99"/>
    </location>
</feature>
<protein>
    <submittedName>
        <fullName evidence="2">Uncharacterized protein</fullName>
    </submittedName>
</protein>
<dbReference type="AlphaFoldDB" id="A0ABD3THM9"/>
<sequence length="112" mass="13313">MIPKIIKELEHVIMLKELDVLNEERKYIHIQNRMACRESERKDGNSHVRYNAGGDKNDRNDEAEPFIIGKSKRDHLVMRLLWNWLHSTLMTTVIVWTLHKYATVHVMQYASN</sequence>
<dbReference type="Proteomes" id="UP001634394">
    <property type="component" value="Unassembled WGS sequence"/>
</dbReference>
<evidence type="ECO:0000256" key="1">
    <source>
        <dbReference type="SAM" id="Phobius"/>
    </source>
</evidence>
<keyword evidence="1" id="KW-0812">Transmembrane</keyword>
<accession>A0ABD3THM9</accession>
<evidence type="ECO:0000313" key="3">
    <source>
        <dbReference type="Proteomes" id="UP001634394"/>
    </source>
</evidence>
<keyword evidence="3" id="KW-1185">Reference proteome</keyword>
<keyword evidence="1" id="KW-1133">Transmembrane helix</keyword>